<evidence type="ECO:0000256" key="2">
    <source>
        <dbReference type="ARBA" id="ARBA00010961"/>
    </source>
</evidence>
<proteinExistence type="inferred from homology"/>
<dbReference type="Proteomes" id="UP001222800">
    <property type="component" value="Chromosome"/>
</dbReference>
<evidence type="ECO:0000256" key="4">
    <source>
        <dbReference type="ARBA" id="ARBA00023125"/>
    </source>
</evidence>
<evidence type="ECO:0000256" key="5">
    <source>
        <dbReference type="ARBA" id="ARBA00023172"/>
    </source>
</evidence>
<keyword evidence="7" id="KW-1185">Reference proteome</keyword>
<dbReference type="RefSeq" id="WP_277731372.1">
    <property type="nucleotide sequence ID" value="NZ_CP120733.1"/>
</dbReference>
<dbReference type="InterPro" id="IPR001207">
    <property type="entry name" value="Transposase_mutator"/>
</dbReference>
<comment type="similarity">
    <text evidence="2">Belongs to the transposase mutator family.</text>
</comment>
<evidence type="ECO:0000313" key="7">
    <source>
        <dbReference type="Proteomes" id="UP001222800"/>
    </source>
</evidence>
<keyword evidence="5" id="KW-0233">DNA recombination</keyword>
<sequence length="427" mass="49566">MLNKNYKILCNINLTHENITVNNIIQQIQTSLKNTPSQLIGCILNDVQKSILDKYMGKKWNEFKNKSVPWMCPHCLERSSFVRRGSRSRKLKSSCGTIEFNLFQVTCSSCTKTFSPFPQLLGLKARARISSEFEEKILSIVLNNSYSKTSDTIDLLTNGSISHTSIHSLVSRASNLIDVKHDQSHFEEVIVDSTKVKTAHSNRGSDIQLVLAPLSKTVKYNRVINSKKLLYISVNKSLKHMNKNLSNYTCDNVITDGDIAYNTLISDIFEKATHRRCLWHLPRALNHLLYMQGIPVDERKCFSKALIHILKEKDFRKARNEYVQFVYLFKRIGMTPIENFLKNAFNGIFYNEEDWINTKINKSSSLIEREMREINRRTDLGCRWSDEGCENLVKLIQIKKYATHCWDKYFKQNKRPIKQFLQVSLFS</sequence>
<keyword evidence="3" id="KW-0815">Transposition</keyword>
<name>A0ABY8EC26_9FIRM</name>
<evidence type="ECO:0000256" key="1">
    <source>
        <dbReference type="ARBA" id="ARBA00002190"/>
    </source>
</evidence>
<reference evidence="6 7" key="1">
    <citation type="submission" date="2023-03" db="EMBL/GenBank/DDBJ databases">
        <title>Complete genome sequence of Tepidibacter sp. SWIR-1, isolated from a deep-sea hydrothermal vent.</title>
        <authorList>
            <person name="Li X."/>
        </authorList>
    </citation>
    <scope>NUCLEOTIDE SEQUENCE [LARGE SCALE GENOMIC DNA]</scope>
    <source>
        <strain evidence="6 7">SWIR-1</strain>
    </source>
</reference>
<accession>A0ABY8EC26</accession>
<dbReference type="EMBL" id="CP120733">
    <property type="protein sequence ID" value="WFD09445.1"/>
    <property type="molecule type" value="Genomic_DNA"/>
</dbReference>
<protein>
    <submittedName>
        <fullName evidence="6">Transposase</fullName>
    </submittedName>
</protein>
<keyword evidence="4" id="KW-0238">DNA-binding</keyword>
<dbReference type="Pfam" id="PF00872">
    <property type="entry name" value="Transposase_mut"/>
    <property type="match status" value="1"/>
</dbReference>
<organism evidence="6 7">
    <name type="scientific">Tepidibacter hydrothermalis</name>
    <dbReference type="NCBI Taxonomy" id="3036126"/>
    <lineage>
        <taxon>Bacteria</taxon>
        <taxon>Bacillati</taxon>
        <taxon>Bacillota</taxon>
        <taxon>Clostridia</taxon>
        <taxon>Peptostreptococcales</taxon>
        <taxon>Peptostreptococcaceae</taxon>
        <taxon>Tepidibacter</taxon>
    </lineage>
</organism>
<evidence type="ECO:0000313" key="6">
    <source>
        <dbReference type="EMBL" id="WFD09445.1"/>
    </source>
</evidence>
<gene>
    <name evidence="6" type="ORF">P4S50_13745</name>
</gene>
<evidence type="ECO:0000256" key="3">
    <source>
        <dbReference type="ARBA" id="ARBA00022578"/>
    </source>
</evidence>
<comment type="function">
    <text evidence="1">Required for the transposition of the insertion element.</text>
</comment>